<reference evidence="2" key="1">
    <citation type="submission" date="2023-03" db="EMBL/GenBank/DDBJ databases">
        <title>Massive genome expansion in bonnet fungi (Mycena s.s.) driven by repeated elements and novel gene families across ecological guilds.</title>
        <authorList>
            <consortium name="Lawrence Berkeley National Laboratory"/>
            <person name="Harder C.B."/>
            <person name="Miyauchi S."/>
            <person name="Viragh M."/>
            <person name="Kuo A."/>
            <person name="Thoen E."/>
            <person name="Andreopoulos B."/>
            <person name="Lu D."/>
            <person name="Skrede I."/>
            <person name="Drula E."/>
            <person name="Henrissat B."/>
            <person name="Morin E."/>
            <person name="Kohler A."/>
            <person name="Barry K."/>
            <person name="LaButti K."/>
            <person name="Morin E."/>
            <person name="Salamov A."/>
            <person name="Lipzen A."/>
            <person name="Mereny Z."/>
            <person name="Hegedus B."/>
            <person name="Baldrian P."/>
            <person name="Stursova M."/>
            <person name="Weitz H."/>
            <person name="Taylor A."/>
            <person name="Grigoriev I.V."/>
            <person name="Nagy L.G."/>
            <person name="Martin F."/>
            <person name="Kauserud H."/>
        </authorList>
    </citation>
    <scope>NUCLEOTIDE SEQUENCE</scope>
    <source>
        <strain evidence="2">CBHHK182m</strain>
    </source>
</reference>
<evidence type="ECO:0000313" key="2">
    <source>
        <dbReference type="EMBL" id="KAJ7733632.1"/>
    </source>
</evidence>
<evidence type="ECO:0000256" key="1">
    <source>
        <dbReference type="SAM" id="MobiDB-lite"/>
    </source>
</evidence>
<dbReference type="EMBL" id="JARKIB010000137">
    <property type="protein sequence ID" value="KAJ7733632.1"/>
    <property type="molecule type" value="Genomic_DNA"/>
</dbReference>
<evidence type="ECO:0000313" key="3">
    <source>
        <dbReference type="Proteomes" id="UP001215598"/>
    </source>
</evidence>
<feature type="region of interest" description="Disordered" evidence="1">
    <location>
        <begin position="99"/>
        <end position="126"/>
    </location>
</feature>
<name>A0AAD7MV69_9AGAR</name>
<proteinExistence type="predicted"/>
<protein>
    <submittedName>
        <fullName evidence="2">Uncharacterized protein</fullName>
    </submittedName>
</protein>
<keyword evidence="3" id="KW-1185">Reference proteome</keyword>
<sequence length="126" mass="13831">MCGTAASSSTYHTSFDGWESLRAGNDLISLALMSPWVLCLATRHHASLSQLEQVTAPVQPPTLSGPMTRTGNKLRRPGIDTGYRKEWTIRRTPEEIAIAKQEEDSAKRHKKAEQKRLISAAASISA</sequence>
<feature type="compositionally biased region" description="Polar residues" evidence="1">
    <location>
        <begin position="61"/>
        <end position="71"/>
    </location>
</feature>
<organism evidence="2 3">
    <name type="scientific">Mycena metata</name>
    <dbReference type="NCBI Taxonomy" id="1033252"/>
    <lineage>
        <taxon>Eukaryota</taxon>
        <taxon>Fungi</taxon>
        <taxon>Dikarya</taxon>
        <taxon>Basidiomycota</taxon>
        <taxon>Agaricomycotina</taxon>
        <taxon>Agaricomycetes</taxon>
        <taxon>Agaricomycetidae</taxon>
        <taxon>Agaricales</taxon>
        <taxon>Marasmiineae</taxon>
        <taxon>Mycenaceae</taxon>
        <taxon>Mycena</taxon>
    </lineage>
</organism>
<comment type="caution">
    <text evidence="2">The sequence shown here is derived from an EMBL/GenBank/DDBJ whole genome shotgun (WGS) entry which is preliminary data.</text>
</comment>
<feature type="region of interest" description="Disordered" evidence="1">
    <location>
        <begin position="57"/>
        <end position="79"/>
    </location>
</feature>
<dbReference type="Proteomes" id="UP001215598">
    <property type="component" value="Unassembled WGS sequence"/>
</dbReference>
<accession>A0AAD7MV69</accession>
<gene>
    <name evidence="2" type="ORF">B0H16DRAFT_1467973</name>
</gene>
<dbReference type="AlphaFoldDB" id="A0AAD7MV69"/>